<dbReference type="EMBL" id="UINC01021819">
    <property type="protein sequence ID" value="SVA90190.1"/>
    <property type="molecule type" value="Genomic_DNA"/>
</dbReference>
<protein>
    <recommendedName>
        <fullName evidence="3">CoA transferase</fullName>
    </recommendedName>
</protein>
<dbReference type="GO" id="GO:0008410">
    <property type="term" value="F:CoA-transferase activity"/>
    <property type="evidence" value="ECO:0007669"/>
    <property type="project" value="TreeGrafter"/>
</dbReference>
<dbReference type="InterPro" id="IPR050483">
    <property type="entry name" value="CoA-transferase_III_domain"/>
</dbReference>
<dbReference type="InterPro" id="IPR023606">
    <property type="entry name" value="CoA-Trfase_III_dom_1_sf"/>
</dbReference>
<dbReference type="SUPFAM" id="SSF89796">
    <property type="entry name" value="CoA-transferase family III (CaiB/BaiF)"/>
    <property type="match status" value="1"/>
</dbReference>
<keyword evidence="1" id="KW-0808">Transferase</keyword>
<name>A0A381ZLQ6_9ZZZZ</name>
<feature type="non-terminal residue" evidence="2">
    <location>
        <position position="388"/>
    </location>
</feature>
<dbReference type="InterPro" id="IPR003673">
    <property type="entry name" value="CoA-Trfase_fam_III"/>
</dbReference>
<accession>A0A381ZLQ6</accession>
<sequence length="388" mass="42361">VVDFTRVLAGPTCTRVLVELGASVTKIEPPAGDMARAGWPVIDKHSGYYLQLNGGKRNLCIDLNWPEARKIVFELCAKADVIAENYRPGTMESFGLDYDAVAAINPRVVYVSMTGYGQDSPWSGRPAFAPTVQAESGATATHLAHYGRNLTKPVNDSSSHADLYTGLQGAIAALAGLNERAQTGKGTHADVSMMATMLSVNERIHGQINELENADDEPWALSAPESPIFELADGSLVTIVTSPVWSTSFVRFCTMMGRNDLRADQRFLTPELRRKNFVDLMEEVQGWIRTFRTFEELEVQVSGGGGLAIGKIRTPAEVLDTEWAIAMKPTYEVVIGEQTIRLPKGPWRFNGRDTGALPLASTQGADNREVLREIGIGESSIDELYKLG</sequence>
<evidence type="ECO:0000313" key="2">
    <source>
        <dbReference type="EMBL" id="SVA90190.1"/>
    </source>
</evidence>
<gene>
    <name evidence="2" type="ORF">METZ01_LOCUS143044</name>
</gene>
<feature type="non-terminal residue" evidence="2">
    <location>
        <position position="1"/>
    </location>
</feature>
<dbReference type="InterPro" id="IPR044855">
    <property type="entry name" value="CoA-Trfase_III_dom3_sf"/>
</dbReference>
<dbReference type="AlphaFoldDB" id="A0A381ZLQ6"/>
<organism evidence="2">
    <name type="scientific">marine metagenome</name>
    <dbReference type="NCBI Taxonomy" id="408172"/>
    <lineage>
        <taxon>unclassified sequences</taxon>
        <taxon>metagenomes</taxon>
        <taxon>ecological metagenomes</taxon>
    </lineage>
</organism>
<dbReference type="Gene3D" id="3.40.50.10540">
    <property type="entry name" value="Crotonobetainyl-coa:carnitine coa-transferase, domain 1"/>
    <property type="match status" value="1"/>
</dbReference>
<dbReference type="PANTHER" id="PTHR48207:SF4">
    <property type="entry name" value="BLL6097 PROTEIN"/>
    <property type="match status" value="1"/>
</dbReference>
<dbReference type="PANTHER" id="PTHR48207">
    <property type="entry name" value="SUCCINATE--HYDROXYMETHYLGLUTARATE COA-TRANSFERASE"/>
    <property type="match status" value="1"/>
</dbReference>
<evidence type="ECO:0000256" key="1">
    <source>
        <dbReference type="ARBA" id="ARBA00022679"/>
    </source>
</evidence>
<dbReference type="Pfam" id="PF02515">
    <property type="entry name" value="CoA_transf_3"/>
    <property type="match status" value="1"/>
</dbReference>
<dbReference type="Gene3D" id="3.30.1540.10">
    <property type="entry name" value="formyl-coa transferase, domain 3"/>
    <property type="match status" value="1"/>
</dbReference>
<proteinExistence type="predicted"/>
<evidence type="ECO:0008006" key="3">
    <source>
        <dbReference type="Google" id="ProtNLM"/>
    </source>
</evidence>
<reference evidence="2" key="1">
    <citation type="submission" date="2018-05" db="EMBL/GenBank/DDBJ databases">
        <authorList>
            <person name="Lanie J.A."/>
            <person name="Ng W.-L."/>
            <person name="Kazmierczak K.M."/>
            <person name="Andrzejewski T.M."/>
            <person name="Davidsen T.M."/>
            <person name="Wayne K.J."/>
            <person name="Tettelin H."/>
            <person name="Glass J.I."/>
            <person name="Rusch D."/>
            <person name="Podicherti R."/>
            <person name="Tsui H.-C.T."/>
            <person name="Winkler M.E."/>
        </authorList>
    </citation>
    <scope>NUCLEOTIDE SEQUENCE</scope>
</reference>